<accession>A0A1G8NIF7</accession>
<dbReference type="OrthoDB" id="5801787at2"/>
<reference evidence="3" key="1">
    <citation type="submission" date="2016-10" db="EMBL/GenBank/DDBJ databases">
        <authorList>
            <person name="Varghese N."/>
            <person name="Submissions S."/>
        </authorList>
    </citation>
    <scope>NUCLEOTIDE SEQUENCE [LARGE SCALE GENOMIC DNA]</scope>
    <source>
        <strain evidence="3">DSM 23317</strain>
    </source>
</reference>
<keyword evidence="1" id="KW-0812">Transmembrane</keyword>
<evidence type="ECO:0000256" key="1">
    <source>
        <dbReference type="SAM" id="Phobius"/>
    </source>
</evidence>
<evidence type="ECO:0000313" key="3">
    <source>
        <dbReference type="Proteomes" id="UP000199527"/>
    </source>
</evidence>
<evidence type="ECO:0008006" key="4">
    <source>
        <dbReference type="Google" id="ProtNLM"/>
    </source>
</evidence>
<dbReference type="RefSeq" id="WP_090362990.1">
    <property type="nucleotide sequence ID" value="NZ_FNEM01000003.1"/>
</dbReference>
<protein>
    <recommendedName>
        <fullName evidence="4">DoxX-like family protein</fullName>
    </recommendedName>
</protein>
<gene>
    <name evidence="2" type="ORF">SAMN04488540_103136</name>
</gene>
<feature type="transmembrane region" description="Helical" evidence="1">
    <location>
        <begin position="83"/>
        <end position="102"/>
    </location>
</feature>
<evidence type="ECO:0000313" key="2">
    <source>
        <dbReference type="EMBL" id="SDI79887.1"/>
    </source>
</evidence>
<keyword evidence="3" id="KW-1185">Reference proteome</keyword>
<keyword evidence="1" id="KW-0472">Membrane</keyword>
<dbReference type="AlphaFoldDB" id="A0A1G8NIF7"/>
<dbReference type="EMBL" id="FNEM01000003">
    <property type="protein sequence ID" value="SDI79887.1"/>
    <property type="molecule type" value="Genomic_DNA"/>
</dbReference>
<name>A0A1G8NIF7_9GAMM</name>
<keyword evidence="1" id="KW-1133">Transmembrane helix</keyword>
<dbReference type="Proteomes" id="UP000199527">
    <property type="component" value="Unassembled WGS sequence"/>
</dbReference>
<sequence length="143" mass="15949">MPRSTSPWQLWLVAILALLWAAGGAFDYLMTQTRHQLYMAQFTPEQRAFFYGLPSWVVACWAMAVWGGVLGALLMLLRSRRAVGVLLVSWLAMVVTTVHNYGFSNGMAVMGDPFSLGFTAVIFIVALLLYLYARALAERGILR</sequence>
<feature type="transmembrane region" description="Helical" evidence="1">
    <location>
        <begin position="49"/>
        <end position="76"/>
    </location>
</feature>
<proteinExistence type="predicted"/>
<organism evidence="2 3">
    <name type="scientific">Ferrimonas sediminum</name>
    <dbReference type="NCBI Taxonomy" id="718193"/>
    <lineage>
        <taxon>Bacteria</taxon>
        <taxon>Pseudomonadati</taxon>
        <taxon>Pseudomonadota</taxon>
        <taxon>Gammaproteobacteria</taxon>
        <taxon>Alteromonadales</taxon>
        <taxon>Ferrimonadaceae</taxon>
        <taxon>Ferrimonas</taxon>
    </lineage>
</organism>
<feature type="transmembrane region" description="Helical" evidence="1">
    <location>
        <begin position="114"/>
        <end position="133"/>
    </location>
</feature>